<organism evidence="2 3">
    <name type="scientific">Mangrovivirga cuniculi</name>
    <dbReference type="NCBI Taxonomy" id="2715131"/>
    <lineage>
        <taxon>Bacteria</taxon>
        <taxon>Pseudomonadati</taxon>
        <taxon>Bacteroidota</taxon>
        <taxon>Cytophagia</taxon>
        <taxon>Cytophagales</taxon>
        <taxon>Mangrovivirgaceae</taxon>
        <taxon>Mangrovivirga</taxon>
    </lineage>
</organism>
<dbReference type="Proteomes" id="UP000298616">
    <property type="component" value="Chromosome"/>
</dbReference>
<dbReference type="PANTHER" id="PTHR42839:SF2">
    <property type="entry name" value="ISOCHORISMATE SYNTHASE ENTC"/>
    <property type="match status" value="1"/>
</dbReference>
<evidence type="ECO:0000313" key="3">
    <source>
        <dbReference type="Proteomes" id="UP000298616"/>
    </source>
</evidence>
<proteinExistence type="predicted"/>
<dbReference type="KEGG" id="fpf:DCC35_14360"/>
<keyword evidence="3" id="KW-1185">Reference proteome</keyword>
<dbReference type="EMBL" id="CP028923">
    <property type="protein sequence ID" value="QCK15843.1"/>
    <property type="molecule type" value="Genomic_DNA"/>
</dbReference>
<dbReference type="Gene3D" id="3.60.120.10">
    <property type="entry name" value="Anthranilate synthase"/>
    <property type="match status" value="1"/>
</dbReference>
<name>A0A4D7JLT3_9BACT</name>
<dbReference type="InterPro" id="IPR015890">
    <property type="entry name" value="Chorismate_C"/>
</dbReference>
<evidence type="ECO:0000259" key="1">
    <source>
        <dbReference type="Pfam" id="PF00425"/>
    </source>
</evidence>
<sequence>MEQKAELGKDLEIDRIIHLSLNYCIENNYGLAVYRLPASKTIHLIASKHHQIADHNNLNQLKPGYISAPFYDAFDNLKYIPADLHLTCELKNDKFTLNNIISGEEELEGYLFDEPKKVLLEELPSPSTLISQEKDKTQYIEYVNQCIEEIKDGRFKKVVPSRAKYTSLPDNFDIADLYCRLESSFPNGMINLIYLPTEGLWIGATPETLIEVDNRETFKTMSLAGTQKAQEDIELKNVLWRTKEIEEQALVSRYIINCLKKIRVREFEEEGPKTIRSGNLFHLMTGFKIDMEKINFPELGQVMLELLHPTSAVCGMPKDETEQFILDHEPINRKLFAGFMGPVNIDGNTNIFVNLRCAKIYKKHILTYAGAGVTIDSDPEKEFEETELKCQSILRHL</sequence>
<protein>
    <submittedName>
        <fullName evidence="2">Isochorismate synthase</fullName>
    </submittedName>
</protein>
<dbReference type="SUPFAM" id="SSF56322">
    <property type="entry name" value="ADC synthase"/>
    <property type="match status" value="1"/>
</dbReference>
<dbReference type="RefSeq" id="WP_137091441.1">
    <property type="nucleotide sequence ID" value="NZ_CP028923.1"/>
</dbReference>
<evidence type="ECO:0000313" key="2">
    <source>
        <dbReference type="EMBL" id="QCK15843.1"/>
    </source>
</evidence>
<accession>A0A4D7JLT3</accession>
<dbReference type="Pfam" id="PF00425">
    <property type="entry name" value="Chorismate_bind"/>
    <property type="match status" value="1"/>
</dbReference>
<dbReference type="PANTHER" id="PTHR42839">
    <property type="entry name" value="ISOCHORISMATE SYNTHASE ENTC"/>
    <property type="match status" value="1"/>
</dbReference>
<gene>
    <name evidence="2" type="ORF">DCC35_14360</name>
</gene>
<dbReference type="InterPro" id="IPR005801">
    <property type="entry name" value="ADC_synthase"/>
</dbReference>
<dbReference type="AlphaFoldDB" id="A0A4D7JLT3"/>
<dbReference type="OrthoDB" id="9806579at2"/>
<feature type="domain" description="Chorismate-utilising enzyme C-terminal" evidence="1">
    <location>
        <begin position="136"/>
        <end position="389"/>
    </location>
</feature>
<reference evidence="2 3" key="1">
    <citation type="submission" date="2018-04" db="EMBL/GenBank/DDBJ databases">
        <title>Complete genome uncultured novel isolate.</title>
        <authorList>
            <person name="Merlino G."/>
        </authorList>
    </citation>
    <scope>NUCLEOTIDE SEQUENCE [LARGE SCALE GENOMIC DNA]</scope>
    <source>
        <strain evidence="3">R1DC9</strain>
    </source>
</reference>